<reference evidence="1 2" key="1">
    <citation type="submission" date="2014-04" db="EMBL/GenBank/DDBJ databases">
        <authorList>
            <consortium name="International Citrus Genome Consortium"/>
            <person name="Gmitter F."/>
            <person name="Chen C."/>
            <person name="Farmerie W."/>
            <person name="Harkins T."/>
            <person name="Desany B."/>
            <person name="Mohiuddin M."/>
            <person name="Kodira C."/>
            <person name="Borodovsky M."/>
            <person name="Lomsadze A."/>
            <person name="Burns P."/>
            <person name="Jenkins J."/>
            <person name="Prochnik S."/>
            <person name="Shu S."/>
            <person name="Chapman J."/>
            <person name="Pitluck S."/>
            <person name="Schmutz J."/>
            <person name="Rokhsar D."/>
        </authorList>
    </citation>
    <scope>NUCLEOTIDE SEQUENCE</scope>
</reference>
<proteinExistence type="predicted"/>
<evidence type="ECO:0000313" key="1">
    <source>
        <dbReference type="EMBL" id="KDO51584.1"/>
    </source>
</evidence>
<dbReference type="EMBL" id="KK785053">
    <property type="protein sequence ID" value="KDO51586.1"/>
    <property type="molecule type" value="Genomic_DNA"/>
</dbReference>
<organism evidence="1 2">
    <name type="scientific">Citrus sinensis</name>
    <name type="common">Sweet orange</name>
    <name type="synonym">Citrus aurantium var. sinensis</name>
    <dbReference type="NCBI Taxonomy" id="2711"/>
    <lineage>
        <taxon>Eukaryota</taxon>
        <taxon>Viridiplantae</taxon>
        <taxon>Streptophyta</taxon>
        <taxon>Embryophyta</taxon>
        <taxon>Tracheophyta</taxon>
        <taxon>Spermatophyta</taxon>
        <taxon>Magnoliopsida</taxon>
        <taxon>eudicotyledons</taxon>
        <taxon>Gunneridae</taxon>
        <taxon>Pentapetalae</taxon>
        <taxon>rosids</taxon>
        <taxon>malvids</taxon>
        <taxon>Sapindales</taxon>
        <taxon>Rutaceae</taxon>
        <taxon>Aurantioideae</taxon>
        <taxon>Citrus</taxon>
    </lineage>
</organism>
<dbReference type="Proteomes" id="UP000027120">
    <property type="component" value="Unassembled WGS sequence"/>
</dbReference>
<feature type="non-terminal residue" evidence="1">
    <location>
        <position position="14"/>
    </location>
</feature>
<name>A0A067E8Q8_CITSI</name>
<dbReference type="EMBL" id="KK785053">
    <property type="protein sequence ID" value="KDO51584.1"/>
    <property type="molecule type" value="Genomic_DNA"/>
</dbReference>
<accession>A0A067E8Q8</accession>
<evidence type="ECO:0000313" key="2">
    <source>
        <dbReference type="Proteomes" id="UP000027120"/>
    </source>
</evidence>
<dbReference type="EMBL" id="KK785053">
    <property type="protein sequence ID" value="KDO51585.1"/>
    <property type="molecule type" value="Genomic_DNA"/>
</dbReference>
<gene>
    <name evidence="1" type="ORF">CISIN_1g0109161mg</name>
</gene>
<sequence length="14" mass="1592">MDDNLISPKLQSCK</sequence>
<dbReference type="EMBL" id="KK785053">
    <property type="protein sequence ID" value="KDO51583.1"/>
    <property type="molecule type" value="Genomic_DNA"/>
</dbReference>
<keyword evidence="2" id="KW-1185">Reference proteome</keyword>
<protein>
    <submittedName>
        <fullName evidence="1">Uncharacterized protein</fullName>
    </submittedName>
</protein>